<feature type="transmembrane region" description="Helical" evidence="11">
    <location>
        <begin position="189"/>
        <end position="212"/>
    </location>
</feature>
<dbReference type="Pfam" id="PF00001">
    <property type="entry name" value="7tm_1"/>
    <property type="match status" value="1"/>
</dbReference>
<organism evidence="13">
    <name type="scientific">Culicoides sonorensis</name>
    <name type="common">Biting midge</name>
    <dbReference type="NCBI Taxonomy" id="179676"/>
    <lineage>
        <taxon>Eukaryota</taxon>
        <taxon>Metazoa</taxon>
        <taxon>Ecdysozoa</taxon>
        <taxon>Arthropoda</taxon>
        <taxon>Hexapoda</taxon>
        <taxon>Insecta</taxon>
        <taxon>Pterygota</taxon>
        <taxon>Neoptera</taxon>
        <taxon>Endopterygota</taxon>
        <taxon>Diptera</taxon>
        <taxon>Nematocera</taxon>
        <taxon>Chironomoidea</taxon>
        <taxon>Ceratopogonidae</taxon>
        <taxon>Ceratopogoninae</taxon>
        <taxon>Culicoides</taxon>
        <taxon>Monoculicoides</taxon>
    </lineage>
</organism>
<keyword evidence="4 11" id="KW-0812">Transmembrane</keyword>
<evidence type="ECO:0000256" key="6">
    <source>
        <dbReference type="ARBA" id="ARBA00023040"/>
    </source>
</evidence>
<evidence type="ECO:0000256" key="11">
    <source>
        <dbReference type="SAM" id="Phobius"/>
    </source>
</evidence>
<dbReference type="PRINTS" id="PR00237">
    <property type="entry name" value="GPCRRHODOPSN"/>
</dbReference>
<evidence type="ECO:0000256" key="5">
    <source>
        <dbReference type="ARBA" id="ARBA00022989"/>
    </source>
</evidence>
<reference evidence="13" key="1">
    <citation type="submission" date="2018-04" db="EMBL/GenBank/DDBJ databases">
        <authorList>
            <person name="Go L.Y."/>
            <person name="Mitchell J.A."/>
        </authorList>
    </citation>
    <scope>NUCLEOTIDE SEQUENCE</scope>
    <source>
        <tissue evidence="13">Whole organism</tissue>
    </source>
</reference>
<keyword evidence="7 11" id="KW-0472">Membrane</keyword>
<comment type="subcellular location">
    <subcellularLocation>
        <location evidence="1">Cell membrane</location>
        <topology evidence="1">Multi-pass membrane protein</topology>
    </subcellularLocation>
</comment>
<dbReference type="SUPFAM" id="SSF81321">
    <property type="entry name" value="Family A G protein-coupled receptor-like"/>
    <property type="match status" value="1"/>
</dbReference>
<evidence type="ECO:0000256" key="9">
    <source>
        <dbReference type="ARBA" id="ARBA00023180"/>
    </source>
</evidence>
<evidence type="ECO:0000313" key="13">
    <source>
        <dbReference type="EMBL" id="SSX03259.1"/>
    </source>
</evidence>
<evidence type="ECO:0000259" key="12">
    <source>
        <dbReference type="PROSITE" id="PS50262"/>
    </source>
</evidence>
<dbReference type="CDD" id="cd00637">
    <property type="entry name" value="7tm_classA_rhodopsin-like"/>
    <property type="match status" value="1"/>
</dbReference>
<feature type="domain" description="G-protein coupled receptors family 1 profile" evidence="12">
    <location>
        <begin position="48"/>
        <end position="328"/>
    </location>
</feature>
<keyword evidence="10" id="KW-0807">Transducer</keyword>
<evidence type="ECO:0000256" key="1">
    <source>
        <dbReference type="ARBA" id="ARBA00004651"/>
    </source>
</evidence>
<evidence type="ECO:0000256" key="8">
    <source>
        <dbReference type="ARBA" id="ARBA00023170"/>
    </source>
</evidence>
<evidence type="ECO:0000256" key="10">
    <source>
        <dbReference type="ARBA" id="ARBA00023224"/>
    </source>
</evidence>
<feature type="transmembrane region" description="Helical" evidence="11">
    <location>
        <begin position="147"/>
        <end position="169"/>
    </location>
</feature>
<proteinExistence type="inferred from homology"/>
<protein>
    <submittedName>
        <fullName evidence="13">CSON009340 protein</fullName>
    </submittedName>
</protein>
<name>A0A336KFM9_CULSO</name>
<dbReference type="GO" id="GO:0004930">
    <property type="term" value="F:G protein-coupled receptor activity"/>
    <property type="evidence" value="ECO:0007669"/>
    <property type="project" value="UniProtKB-KW"/>
</dbReference>
<evidence type="ECO:0000256" key="3">
    <source>
        <dbReference type="ARBA" id="ARBA00022475"/>
    </source>
</evidence>
<dbReference type="PANTHER" id="PTHR24246">
    <property type="entry name" value="OLFACTORY RECEPTOR AND ADENOSINE RECEPTOR"/>
    <property type="match status" value="1"/>
</dbReference>
<gene>
    <name evidence="13" type="primary">CSON009340</name>
</gene>
<keyword evidence="3" id="KW-1003">Cell membrane</keyword>
<dbReference type="PANTHER" id="PTHR24246:SF27">
    <property type="entry name" value="ADENOSINE RECEPTOR, ISOFORM A"/>
    <property type="match status" value="1"/>
</dbReference>
<feature type="transmembrane region" description="Helical" evidence="11">
    <location>
        <begin position="305"/>
        <end position="323"/>
    </location>
</feature>
<sequence length="342" mass="39014">MNSNNSKNSLVLDNHTLFLMSIHNPEIDHYRLAYLVTGIIMAISMTLGNAFVLILFYQERSNLKNSHKFVISLALCDIITGFIFMLAQLYKFDMKVSVSNATCPWILAIMVAIYQTSMYVLTISSIDRYWAIVHPLHYRVNATKIRINVMIIFSWAIPFSFGITHLLTHKKPLNPDLVCLMSDDIFNEYLLTILMLSMAFNMISIITFYILIHRAIARVFRARNEGFFAGAFRIITQNNEIDDEKTSEGMSETTMRISTSGKPTTIKTREIRSTLLLLLIVTFALIAFLPGSLNTIANTINPKTFSMGARLTCYLLLTINSIVNPIYTHLISKIYESQQNDY</sequence>
<keyword evidence="5 11" id="KW-1133">Transmembrane helix</keyword>
<feature type="transmembrane region" description="Helical" evidence="11">
    <location>
        <begin position="69"/>
        <end position="90"/>
    </location>
</feature>
<evidence type="ECO:0000313" key="14">
    <source>
        <dbReference type="EMBL" id="SSX23625.1"/>
    </source>
</evidence>
<dbReference type="Gene3D" id="1.20.1070.10">
    <property type="entry name" value="Rhodopsin 7-helix transmembrane proteins"/>
    <property type="match status" value="1"/>
</dbReference>
<dbReference type="VEuPathDB" id="VectorBase:CSON009340"/>
<evidence type="ECO:0000256" key="4">
    <source>
        <dbReference type="ARBA" id="ARBA00022692"/>
    </source>
</evidence>
<dbReference type="EMBL" id="UFQT01000369">
    <property type="protein sequence ID" value="SSX23625.1"/>
    <property type="molecule type" value="Genomic_DNA"/>
</dbReference>
<keyword evidence="8" id="KW-0675">Receptor</keyword>
<feature type="transmembrane region" description="Helical" evidence="11">
    <location>
        <begin position="275"/>
        <end position="293"/>
    </location>
</feature>
<dbReference type="PROSITE" id="PS50262">
    <property type="entry name" value="G_PROTEIN_RECEP_F1_2"/>
    <property type="match status" value="1"/>
</dbReference>
<accession>A0A336KFM9</accession>
<keyword evidence="6" id="KW-0297">G-protein coupled receptor</keyword>
<keyword evidence="9" id="KW-0325">Glycoprotein</keyword>
<evidence type="ECO:0000256" key="7">
    <source>
        <dbReference type="ARBA" id="ARBA00023136"/>
    </source>
</evidence>
<reference evidence="14" key="2">
    <citation type="submission" date="2018-07" db="EMBL/GenBank/DDBJ databases">
        <authorList>
            <person name="Quirk P.G."/>
            <person name="Krulwich T.A."/>
        </authorList>
    </citation>
    <scope>NUCLEOTIDE SEQUENCE</scope>
</reference>
<dbReference type="AlphaFoldDB" id="A0A336KFM9"/>
<comment type="similarity">
    <text evidence="2">Belongs to the G-protein coupled receptor 1 family.</text>
</comment>
<dbReference type="InterPro" id="IPR000276">
    <property type="entry name" value="GPCR_Rhodpsn"/>
</dbReference>
<evidence type="ECO:0000256" key="2">
    <source>
        <dbReference type="ARBA" id="ARBA00010663"/>
    </source>
</evidence>
<dbReference type="OMA" id="PWILAIM"/>
<feature type="transmembrane region" description="Helical" evidence="11">
    <location>
        <begin position="105"/>
        <end position="126"/>
    </location>
</feature>
<dbReference type="InterPro" id="IPR017452">
    <property type="entry name" value="GPCR_Rhodpsn_7TM"/>
</dbReference>
<dbReference type="EMBL" id="UFQS01000369">
    <property type="protein sequence ID" value="SSX03259.1"/>
    <property type="molecule type" value="Genomic_DNA"/>
</dbReference>
<dbReference type="GO" id="GO:0005886">
    <property type="term" value="C:plasma membrane"/>
    <property type="evidence" value="ECO:0007669"/>
    <property type="project" value="UniProtKB-SubCell"/>
</dbReference>
<feature type="transmembrane region" description="Helical" evidence="11">
    <location>
        <begin position="32"/>
        <end position="57"/>
    </location>
</feature>